<dbReference type="InParanoid" id="E4WT56"/>
<protein>
    <submittedName>
        <fullName evidence="2">Uncharacterized protein</fullName>
    </submittedName>
</protein>
<organism evidence="2">
    <name type="scientific">Oikopleura dioica</name>
    <name type="common">Tunicate</name>
    <dbReference type="NCBI Taxonomy" id="34765"/>
    <lineage>
        <taxon>Eukaryota</taxon>
        <taxon>Metazoa</taxon>
        <taxon>Chordata</taxon>
        <taxon>Tunicata</taxon>
        <taxon>Appendicularia</taxon>
        <taxon>Copelata</taxon>
        <taxon>Oikopleuridae</taxon>
        <taxon>Oikopleura</taxon>
    </lineage>
</organism>
<feature type="region of interest" description="Disordered" evidence="1">
    <location>
        <begin position="1"/>
        <end position="28"/>
    </location>
</feature>
<evidence type="ECO:0000313" key="3">
    <source>
        <dbReference type="Proteomes" id="UP000001307"/>
    </source>
</evidence>
<dbReference type="Proteomes" id="UP000001307">
    <property type="component" value="Unassembled WGS sequence"/>
</dbReference>
<dbReference type="AlphaFoldDB" id="E4WT56"/>
<gene>
    <name evidence="2" type="ORF">GSOID_T00005920001</name>
</gene>
<sequence length="387" mass="43676">MPLRSGLKRPDEKTEHDQQKRAVNSVKTVPGRVENSAELASARVTCGVKRERNDSSLALNPYSPTAPPIRKATNLNFKIDHEFRRFLSQLKMRFPDAGLFTTGDQTNEVQDTAKFGPPAAFSSPRLGDSRCSEINESFSFSIRGLPEPKLKPKSASQPFLRKPIYDRTPISRRVMRNQFSELQGICEIETDSDGEATPDLLVDEDVARAERLFKTPLGYCLDSIPPRLIPDYPSDLIMSLTNINESVYLPSELVERRVQYHQNAHLYGDPCVDIHVYLAFVINSLKTSGVPIFCKFDFSFFPPNVSPLNYHHEADFIKSFVKLLHQYLSYLGSYHRGLALLIRPGVDCPEIITMRKSARTLHASYLKLQVAPCGRPIILAFKSEESS</sequence>
<reference evidence="2" key="1">
    <citation type="journal article" date="2010" name="Science">
        <title>Plasticity of animal genome architecture unmasked by rapid evolution of a pelagic tunicate.</title>
        <authorList>
            <person name="Denoeud F."/>
            <person name="Henriet S."/>
            <person name="Mungpakdee S."/>
            <person name="Aury J.M."/>
            <person name="Da Silva C."/>
            <person name="Brinkmann H."/>
            <person name="Mikhaleva J."/>
            <person name="Olsen L.C."/>
            <person name="Jubin C."/>
            <person name="Canestro C."/>
            <person name="Bouquet J.M."/>
            <person name="Danks G."/>
            <person name="Poulain J."/>
            <person name="Campsteijn C."/>
            <person name="Adamski M."/>
            <person name="Cross I."/>
            <person name="Yadetie F."/>
            <person name="Muffato M."/>
            <person name="Louis A."/>
            <person name="Butcher S."/>
            <person name="Tsagkogeorga G."/>
            <person name="Konrad A."/>
            <person name="Singh S."/>
            <person name="Jensen M.F."/>
            <person name="Cong E.H."/>
            <person name="Eikeseth-Otteraa H."/>
            <person name="Noel B."/>
            <person name="Anthouard V."/>
            <person name="Porcel B.M."/>
            <person name="Kachouri-Lafond R."/>
            <person name="Nishino A."/>
            <person name="Ugolini M."/>
            <person name="Chourrout P."/>
            <person name="Nishida H."/>
            <person name="Aasland R."/>
            <person name="Huzurbazar S."/>
            <person name="Westhof E."/>
            <person name="Delsuc F."/>
            <person name="Lehrach H."/>
            <person name="Reinhardt R."/>
            <person name="Weissenbach J."/>
            <person name="Roy S.W."/>
            <person name="Artiguenave F."/>
            <person name="Postlethwait J.H."/>
            <person name="Manak J.R."/>
            <person name="Thompson E.M."/>
            <person name="Jaillon O."/>
            <person name="Du Pasquier L."/>
            <person name="Boudinot P."/>
            <person name="Liberles D.A."/>
            <person name="Volff J.N."/>
            <person name="Philippe H."/>
            <person name="Lenhard B."/>
            <person name="Roest Crollius H."/>
            <person name="Wincker P."/>
            <person name="Chourrout D."/>
        </authorList>
    </citation>
    <scope>NUCLEOTIDE SEQUENCE [LARGE SCALE GENOMIC DNA]</scope>
</reference>
<evidence type="ECO:0000256" key="1">
    <source>
        <dbReference type="SAM" id="MobiDB-lite"/>
    </source>
</evidence>
<name>E4WT56_OIKDI</name>
<proteinExistence type="predicted"/>
<feature type="compositionally biased region" description="Basic and acidic residues" evidence="1">
    <location>
        <begin position="8"/>
        <end position="20"/>
    </location>
</feature>
<accession>E4WT56</accession>
<keyword evidence="3" id="KW-1185">Reference proteome</keyword>
<evidence type="ECO:0000313" key="2">
    <source>
        <dbReference type="EMBL" id="CBY06850.1"/>
    </source>
</evidence>
<dbReference type="EMBL" id="FN653016">
    <property type="protein sequence ID" value="CBY06850.1"/>
    <property type="molecule type" value="Genomic_DNA"/>
</dbReference>